<accession>A0A191V1Z4</accession>
<feature type="region of interest" description="Disordered" evidence="1">
    <location>
        <begin position="1"/>
        <end position="37"/>
    </location>
</feature>
<feature type="compositionally biased region" description="Gly residues" evidence="1">
    <location>
        <begin position="205"/>
        <end position="221"/>
    </location>
</feature>
<dbReference type="Proteomes" id="UP000078468">
    <property type="component" value="Chromosome"/>
</dbReference>
<reference evidence="2 3" key="1">
    <citation type="submission" date="2016-05" db="EMBL/GenBank/DDBJ databases">
        <title>Non-Contiguous Finished Genome Sequence of Streptomyces parvulus 2297 Integrated Site-Specifically with Actinophage R4.</title>
        <authorList>
            <person name="Nishizawa T."/>
            <person name="Miura T."/>
            <person name="Harada C."/>
            <person name="Guo Y."/>
            <person name="Narisawa K."/>
            <person name="Ohta H."/>
            <person name="Takahashi H."/>
            <person name="Shirai M."/>
        </authorList>
    </citation>
    <scope>NUCLEOTIDE SEQUENCE [LARGE SCALE GENOMIC DNA]</scope>
    <source>
        <strain evidence="2 3">2297</strain>
    </source>
</reference>
<evidence type="ECO:0000313" key="3">
    <source>
        <dbReference type="Proteomes" id="UP000078468"/>
    </source>
</evidence>
<feature type="compositionally biased region" description="Low complexity" evidence="1">
    <location>
        <begin position="130"/>
        <end position="146"/>
    </location>
</feature>
<name>A0A191V1Z4_9ACTN</name>
<dbReference type="EMBL" id="CP015866">
    <property type="protein sequence ID" value="ANJ08935.1"/>
    <property type="molecule type" value="Genomic_DNA"/>
</dbReference>
<feature type="compositionally biased region" description="Basic and acidic residues" evidence="1">
    <location>
        <begin position="465"/>
        <end position="483"/>
    </location>
</feature>
<sequence>MSRLGREEQREHERAERSPEPAATPIDVRVPETASGARTATVDGATIVAAPGEEIQNAVLNRLHRLALAVGRPVLATVHDRRIGYSVPLRVDPDGSSHLAADPVPTAPAREGTPGGDRVTQVLRPLEGVPESAPAAPLPEASEPGAVPSADSPPTFTSGALPSAADLSAPGTVAPPTGVFGPPPRMDGAGGDAGAVPREPAGPFAGTGYGSAGGPGAGAGRGASPAAGEHGPGMPVSGPPAGEPSRSGSGTRPAAASAPAAVPPPPSAVPSPAAAPRPVGGPRPLAGHEPVADAGAFADPDPRPTPARGFDAVAEAVLGDGPLTAPGDSTAPALLAEPTARVNEAVKEGRTRDAAQLAEQAVTEASRTLGPEHPEVLRLRELTAYIAYLSGDPDRACVLSLDLARIHRRAGDAEAAYGNVQSAATAWRAVRDPERGMELGRDLVGLWGELAAEEGPAAEDAEQLESARTRMGRLAERARAQAG</sequence>
<feature type="region of interest" description="Disordered" evidence="1">
    <location>
        <begin position="454"/>
        <end position="483"/>
    </location>
</feature>
<dbReference type="RefSeq" id="WP_064729292.1">
    <property type="nucleotide sequence ID" value="NZ_BMRX01000009.1"/>
</dbReference>
<protein>
    <submittedName>
        <fullName evidence="2">Uncharacterized protein</fullName>
    </submittedName>
</protein>
<feature type="compositionally biased region" description="Basic and acidic residues" evidence="1">
    <location>
        <begin position="1"/>
        <end position="19"/>
    </location>
</feature>
<proteinExistence type="predicted"/>
<dbReference type="GeneID" id="91307055"/>
<dbReference type="AlphaFoldDB" id="A0A191V1Z4"/>
<evidence type="ECO:0000313" key="2">
    <source>
        <dbReference type="EMBL" id="ANJ08935.1"/>
    </source>
</evidence>
<feature type="region of interest" description="Disordered" evidence="1">
    <location>
        <begin position="93"/>
        <end position="311"/>
    </location>
</feature>
<organism evidence="2 3">
    <name type="scientific">Streptomyces parvulus</name>
    <dbReference type="NCBI Taxonomy" id="146923"/>
    <lineage>
        <taxon>Bacteria</taxon>
        <taxon>Bacillati</taxon>
        <taxon>Actinomycetota</taxon>
        <taxon>Actinomycetes</taxon>
        <taxon>Kitasatosporales</taxon>
        <taxon>Streptomycetaceae</taxon>
        <taxon>Streptomyces</taxon>
    </lineage>
</organism>
<dbReference type="KEGG" id="spav:Spa2297_19395"/>
<feature type="compositionally biased region" description="Pro residues" evidence="1">
    <location>
        <begin position="261"/>
        <end position="281"/>
    </location>
</feature>
<gene>
    <name evidence="2" type="ORF">Spa2297_19395</name>
</gene>
<feature type="compositionally biased region" description="Low complexity" evidence="1">
    <location>
        <begin position="245"/>
        <end position="260"/>
    </location>
</feature>
<evidence type="ECO:0000256" key="1">
    <source>
        <dbReference type="SAM" id="MobiDB-lite"/>
    </source>
</evidence>